<feature type="transmembrane region" description="Helical" evidence="2">
    <location>
        <begin position="48"/>
        <end position="68"/>
    </location>
</feature>
<keyword evidence="2" id="KW-1133">Transmembrane helix</keyword>
<evidence type="ECO:0000313" key="3">
    <source>
        <dbReference type="EMBL" id="GJN37442.1"/>
    </source>
</evidence>
<accession>A0AAV5FR37</accession>
<evidence type="ECO:0000256" key="2">
    <source>
        <dbReference type="SAM" id="Phobius"/>
    </source>
</evidence>
<evidence type="ECO:0000256" key="1">
    <source>
        <dbReference type="SAM" id="MobiDB-lite"/>
    </source>
</evidence>
<proteinExistence type="predicted"/>
<dbReference type="PANTHER" id="PTHR33103">
    <property type="entry name" value="OS01G0153900 PROTEIN"/>
    <property type="match status" value="1"/>
</dbReference>
<reference evidence="3" key="2">
    <citation type="submission" date="2021-12" db="EMBL/GenBank/DDBJ databases">
        <title>Resequencing data analysis of finger millet.</title>
        <authorList>
            <person name="Hatakeyama M."/>
            <person name="Aluri S."/>
            <person name="Balachadran M.T."/>
            <person name="Sivarajan S.R."/>
            <person name="Poveda L."/>
            <person name="Shimizu-Inatsugi R."/>
            <person name="Schlapbach R."/>
            <person name="Sreeman S.M."/>
            <person name="Shimizu K.K."/>
        </authorList>
    </citation>
    <scope>NUCLEOTIDE SEQUENCE</scope>
</reference>
<reference evidence="3" key="1">
    <citation type="journal article" date="2018" name="DNA Res.">
        <title>Multiple hybrid de novo genome assembly of finger millet, an orphan allotetraploid crop.</title>
        <authorList>
            <person name="Hatakeyama M."/>
            <person name="Aluri S."/>
            <person name="Balachadran M.T."/>
            <person name="Sivarajan S.R."/>
            <person name="Patrignani A."/>
            <person name="Gruter S."/>
            <person name="Poveda L."/>
            <person name="Shimizu-Inatsugi R."/>
            <person name="Baeten J."/>
            <person name="Francoijs K.J."/>
            <person name="Nataraja K.N."/>
            <person name="Reddy Y.A.N."/>
            <person name="Phadnis S."/>
            <person name="Ravikumar R.L."/>
            <person name="Schlapbach R."/>
            <person name="Sreeman S.M."/>
            <person name="Shimizu K.K."/>
        </authorList>
    </citation>
    <scope>NUCLEOTIDE SEQUENCE</scope>
</reference>
<dbReference type="PANTHER" id="PTHR33103:SF106">
    <property type="entry name" value="OS01G0154200 PROTEIN"/>
    <property type="match status" value="1"/>
</dbReference>
<evidence type="ECO:0000313" key="4">
    <source>
        <dbReference type="Proteomes" id="UP001054889"/>
    </source>
</evidence>
<gene>
    <name evidence="3" type="primary">gb26398</name>
    <name evidence="3" type="ORF">PR202_gb26398</name>
</gene>
<keyword evidence="2" id="KW-0472">Membrane</keyword>
<name>A0AAV5FR37_ELECO</name>
<comment type="caution">
    <text evidence="3">The sequence shown here is derived from an EMBL/GenBank/DDBJ whole genome shotgun (WGS) entry which is preliminary data.</text>
</comment>
<keyword evidence="4" id="KW-1185">Reference proteome</keyword>
<sequence>MTTAVQFVEPEPKSGGAKAAPAPAVKEEGRSSSSGYVRDMMTYTVMDGLSVVPIFTICAVTTIVALGVTDISGLQAMTVEIGHKEGLALLKASMQSQTVLSQTSSSAQNRALLLEMLVSSGMDMEILKNILCWKEYLY</sequence>
<dbReference type="Pfam" id="PF05056">
    <property type="entry name" value="DUF674"/>
    <property type="match status" value="1"/>
</dbReference>
<keyword evidence="2" id="KW-0812">Transmembrane</keyword>
<dbReference type="Proteomes" id="UP001054889">
    <property type="component" value="Unassembled WGS sequence"/>
</dbReference>
<organism evidence="3 4">
    <name type="scientific">Eleusine coracana subsp. coracana</name>
    <dbReference type="NCBI Taxonomy" id="191504"/>
    <lineage>
        <taxon>Eukaryota</taxon>
        <taxon>Viridiplantae</taxon>
        <taxon>Streptophyta</taxon>
        <taxon>Embryophyta</taxon>
        <taxon>Tracheophyta</taxon>
        <taxon>Spermatophyta</taxon>
        <taxon>Magnoliopsida</taxon>
        <taxon>Liliopsida</taxon>
        <taxon>Poales</taxon>
        <taxon>Poaceae</taxon>
        <taxon>PACMAD clade</taxon>
        <taxon>Chloridoideae</taxon>
        <taxon>Cynodonteae</taxon>
        <taxon>Eleusininae</taxon>
        <taxon>Eleusine</taxon>
    </lineage>
</organism>
<feature type="region of interest" description="Disordered" evidence="1">
    <location>
        <begin position="1"/>
        <end position="31"/>
    </location>
</feature>
<dbReference type="EMBL" id="BQKI01000095">
    <property type="protein sequence ID" value="GJN37442.1"/>
    <property type="molecule type" value="Genomic_DNA"/>
</dbReference>
<dbReference type="InterPro" id="IPR007750">
    <property type="entry name" value="DUF674"/>
</dbReference>
<dbReference type="AlphaFoldDB" id="A0AAV5FR37"/>
<protein>
    <submittedName>
        <fullName evidence="3">Uncharacterized protein</fullName>
    </submittedName>
</protein>
<feature type="compositionally biased region" description="Low complexity" evidence="1">
    <location>
        <begin position="13"/>
        <end position="24"/>
    </location>
</feature>